<gene>
    <name evidence="1" type="ORF">N7603_08225</name>
</gene>
<protein>
    <submittedName>
        <fullName evidence="1">PqqD family peptide modification chaperone</fullName>
    </submittedName>
</protein>
<proteinExistence type="predicted"/>
<dbReference type="InterPro" id="IPR041881">
    <property type="entry name" value="PqqD_sf"/>
</dbReference>
<reference evidence="2" key="1">
    <citation type="submission" date="2023-07" db="EMBL/GenBank/DDBJ databases">
        <title>Novel Mycoplasma species identified in domestic and wild animals.</title>
        <authorList>
            <person name="Volokhov D.V."/>
            <person name="Furtak V.A."/>
            <person name="Zagorodnyaya T.A."/>
        </authorList>
    </citation>
    <scope>NUCLEOTIDE SEQUENCE [LARGE SCALE GENOMIC DNA]</scope>
    <source>
        <strain evidence="2">92-19</strain>
    </source>
</reference>
<dbReference type="Pfam" id="PF05402">
    <property type="entry name" value="PqqD"/>
    <property type="match status" value="1"/>
</dbReference>
<feature type="non-terminal residue" evidence="1">
    <location>
        <position position="1"/>
    </location>
</feature>
<evidence type="ECO:0000313" key="2">
    <source>
        <dbReference type="Proteomes" id="UP001209076"/>
    </source>
</evidence>
<dbReference type="SUPFAM" id="SSF53795">
    <property type="entry name" value="PEP carboxykinase-like"/>
    <property type="match status" value="1"/>
</dbReference>
<dbReference type="Gene3D" id="1.10.10.1150">
    <property type="entry name" value="Coenzyme PQQ synthesis protein D (PqqD)"/>
    <property type="match status" value="1"/>
</dbReference>
<dbReference type="EMBL" id="JAOEGN010000019">
    <property type="protein sequence ID" value="MCU0105643.1"/>
    <property type="molecule type" value="Genomic_DNA"/>
</dbReference>
<accession>A0ABT2PXF5</accession>
<sequence length="237" mass="26956">PLHASCIVKDDEAYLFSAPSGTGKSTHAGLYKEKFNAFNLNDDKPIIKDNLVYGTPFSGKTSENRNEVYPVKAIYFLEQSSIDHIHKLTIDEASKKLLRNIARPATQAMWEAVLPNLNGLLFQIPFYQAQLTLNKNSVYMTYYEPNKEKCMKIKPGFIIKTIGLRYMVLPIDAQALHFNGIMTLNKSGKLLFEALETEQTLESLTEVLMSHYEVSLEDARKDVIIFIDKLKEKDLLC</sequence>
<dbReference type="InterPro" id="IPR008792">
    <property type="entry name" value="PQQD"/>
</dbReference>
<keyword evidence="2" id="KW-1185">Reference proteome</keyword>
<dbReference type="Proteomes" id="UP001209076">
    <property type="component" value="Unassembled WGS sequence"/>
</dbReference>
<comment type="caution">
    <text evidence="1">The sequence shown here is derived from an EMBL/GenBank/DDBJ whole genome shotgun (WGS) entry which is preliminary data.</text>
</comment>
<dbReference type="RefSeq" id="WP_262096961.1">
    <property type="nucleotide sequence ID" value="NZ_JAOEGN010000019.1"/>
</dbReference>
<name>A0ABT2PXF5_9MOLU</name>
<evidence type="ECO:0000313" key="1">
    <source>
        <dbReference type="EMBL" id="MCU0105643.1"/>
    </source>
</evidence>
<organism evidence="1 2">
    <name type="scientific">Paracholeplasma vituli</name>
    <dbReference type="NCBI Taxonomy" id="69473"/>
    <lineage>
        <taxon>Bacteria</taxon>
        <taxon>Bacillati</taxon>
        <taxon>Mycoplasmatota</taxon>
        <taxon>Mollicutes</taxon>
        <taxon>Acholeplasmatales</taxon>
        <taxon>Acholeplasmataceae</taxon>
        <taxon>Paracholeplasma</taxon>
    </lineage>
</organism>